<evidence type="ECO:0000313" key="3">
    <source>
        <dbReference type="Proteomes" id="UP001152795"/>
    </source>
</evidence>
<dbReference type="Proteomes" id="UP001152795">
    <property type="component" value="Unassembled WGS sequence"/>
</dbReference>
<comment type="caution">
    <text evidence="2">The sequence shown here is derived from an EMBL/GenBank/DDBJ whole genome shotgun (WGS) entry which is preliminary data.</text>
</comment>
<evidence type="ECO:0000313" key="2">
    <source>
        <dbReference type="EMBL" id="CAB4015573.1"/>
    </source>
</evidence>
<dbReference type="EMBL" id="CACRXK020008769">
    <property type="protein sequence ID" value="CAB4015573.1"/>
    <property type="molecule type" value="Genomic_DNA"/>
</dbReference>
<sequence length="321" mass="36820">MQMAKTRANSGHWHRSKLRRLEEDTYCKGSSNGSRYNVKYYKQNVTLPPLQLFLGEQKWRKKTNTVQKCKNKKVCWTVEEEELLVELWPNYECLYKTNSPEFKRVDKRQSAREDIRRKLETELESSFTDADIKAKISNLRTQYGKEMGKVRASVASGAGTSSVYEPSWRFYNSLHILRDSITPVKTKPTSGVPEVRLTLVASELASSEVQLEPSEDTNNSDDNSQNDPSKSVKSKANVREKMENIVLQKSLTVLDKLATNKRKHSEELDADETFGMHVAHSLRQIEDRRTKDSALLFDAECSGQDQLPSASWASESRRLMF</sequence>
<dbReference type="Pfam" id="PF10545">
    <property type="entry name" value="MADF_DNA_bdg"/>
    <property type="match status" value="1"/>
</dbReference>
<dbReference type="PANTHER" id="PTHR21505:SF12">
    <property type="entry name" value="MADF DOMAIN-CONTAINING PROTEIN-RELATED"/>
    <property type="match status" value="1"/>
</dbReference>
<dbReference type="PROSITE" id="PS51029">
    <property type="entry name" value="MADF"/>
    <property type="match status" value="1"/>
</dbReference>
<dbReference type="PANTHER" id="PTHR21505">
    <property type="entry name" value="MADF DOMAIN-CONTAINING PROTEIN-RELATED"/>
    <property type="match status" value="1"/>
</dbReference>
<feature type="compositionally biased region" description="Low complexity" evidence="1">
    <location>
        <begin position="220"/>
        <end position="229"/>
    </location>
</feature>
<dbReference type="SMART" id="SM00595">
    <property type="entry name" value="MADF"/>
    <property type="match status" value="1"/>
</dbReference>
<gene>
    <name evidence="2" type="ORF">PACLA_8A062141</name>
</gene>
<evidence type="ECO:0000256" key="1">
    <source>
        <dbReference type="SAM" id="MobiDB-lite"/>
    </source>
</evidence>
<proteinExistence type="predicted"/>
<organism evidence="2 3">
    <name type="scientific">Paramuricea clavata</name>
    <name type="common">Red gorgonian</name>
    <name type="synonym">Violescent sea-whip</name>
    <dbReference type="NCBI Taxonomy" id="317549"/>
    <lineage>
        <taxon>Eukaryota</taxon>
        <taxon>Metazoa</taxon>
        <taxon>Cnidaria</taxon>
        <taxon>Anthozoa</taxon>
        <taxon>Octocorallia</taxon>
        <taxon>Malacalcyonacea</taxon>
        <taxon>Plexauridae</taxon>
        <taxon>Paramuricea</taxon>
    </lineage>
</organism>
<accession>A0A7D9ESB9</accession>
<protein>
    <submittedName>
        <fullName evidence="2">Uncharacterized protein</fullName>
    </submittedName>
</protein>
<dbReference type="OrthoDB" id="5978065at2759"/>
<feature type="region of interest" description="Disordered" evidence="1">
    <location>
        <begin position="206"/>
        <end position="239"/>
    </location>
</feature>
<name>A0A7D9ESB9_PARCT</name>
<dbReference type="AlphaFoldDB" id="A0A7D9ESB9"/>
<dbReference type="InterPro" id="IPR006578">
    <property type="entry name" value="MADF-dom"/>
</dbReference>
<reference evidence="2" key="1">
    <citation type="submission" date="2020-04" db="EMBL/GenBank/DDBJ databases">
        <authorList>
            <person name="Alioto T."/>
            <person name="Alioto T."/>
            <person name="Gomez Garrido J."/>
        </authorList>
    </citation>
    <scope>NUCLEOTIDE SEQUENCE</scope>
    <source>
        <strain evidence="2">A484AB</strain>
    </source>
</reference>
<keyword evidence="3" id="KW-1185">Reference proteome</keyword>